<organism evidence="2 3">
    <name type="scientific">Paludibacterium purpuratum</name>
    <dbReference type="NCBI Taxonomy" id="1144873"/>
    <lineage>
        <taxon>Bacteria</taxon>
        <taxon>Pseudomonadati</taxon>
        <taxon>Pseudomonadota</taxon>
        <taxon>Betaproteobacteria</taxon>
        <taxon>Neisseriales</taxon>
        <taxon>Chromobacteriaceae</taxon>
        <taxon>Paludibacterium</taxon>
    </lineage>
</organism>
<dbReference type="Pfam" id="PF20411">
    <property type="entry name" value="DUF6697"/>
    <property type="match status" value="1"/>
</dbReference>
<sequence>MFEKGKSYSREEIHLVVGGNKQSYLPRKNGKVVAACLRQDLNPEAPAVILCGANPPERAAAGQLARQDGAIPVFIKESTTTWKYQGMFRVVGSDTHPQVCAQYAANSPWTRGQIKRVLKLEKQLLT</sequence>
<evidence type="ECO:0000313" key="2">
    <source>
        <dbReference type="EMBL" id="TDR76467.1"/>
    </source>
</evidence>
<name>A0A4V3DUQ9_9NEIS</name>
<dbReference type="RefSeq" id="WP_133682155.1">
    <property type="nucleotide sequence ID" value="NZ_SNZP01000011.1"/>
</dbReference>
<gene>
    <name evidence="2" type="ORF">DFP86_11150</name>
</gene>
<dbReference type="Proteomes" id="UP000295611">
    <property type="component" value="Unassembled WGS sequence"/>
</dbReference>
<comment type="caution">
    <text evidence="2">The sequence shown here is derived from an EMBL/GenBank/DDBJ whole genome shotgun (WGS) entry which is preliminary data.</text>
</comment>
<dbReference type="InterPro" id="IPR046520">
    <property type="entry name" value="DUF6697"/>
</dbReference>
<accession>A0A4V3DUQ9</accession>
<dbReference type="AlphaFoldDB" id="A0A4V3DUQ9"/>
<protein>
    <recommendedName>
        <fullName evidence="1">DUF6697 domain-containing protein</fullName>
    </recommendedName>
</protein>
<dbReference type="OrthoDB" id="8592994at2"/>
<proteinExistence type="predicted"/>
<evidence type="ECO:0000313" key="3">
    <source>
        <dbReference type="Proteomes" id="UP000295611"/>
    </source>
</evidence>
<keyword evidence="3" id="KW-1185">Reference proteome</keyword>
<reference evidence="2 3" key="1">
    <citation type="submission" date="2019-03" db="EMBL/GenBank/DDBJ databases">
        <title>Genomic Encyclopedia of Type Strains, Phase III (KMG-III): the genomes of soil and plant-associated and newly described type strains.</title>
        <authorList>
            <person name="Whitman W."/>
        </authorList>
    </citation>
    <scope>NUCLEOTIDE SEQUENCE [LARGE SCALE GENOMIC DNA]</scope>
    <source>
        <strain evidence="2 3">CECT 8976</strain>
    </source>
</reference>
<dbReference type="EMBL" id="SNZP01000011">
    <property type="protein sequence ID" value="TDR76467.1"/>
    <property type="molecule type" value="Genomic_DNA"/>
</dbReference>
<evidence type="ECO:0000259" key="1">
    <source>
        <dbReference type="Pfam" id="PF20411"/>
    </source>
</evidence>
<feature type="domain" description="DUF6697" evidence="1">
    <location>
        <begin position="8"/>
        <end position="94"/>
    </location>
</feature>